<sequence length="292" mass="32436">MAELAGSIIGIVSAGTRVALVLSQLAADVGSAGHEARMIGSEIRSFCTDLKTLENMLEKLQASNYCAHCFELVQDMTDANLEMFTEILTAVESLRSMTSGKDGKDGKFSFALPKNPDVLAQDDQDRMLLRSLELDCRTSLISLEQAESQYEDDIASSLAEHGQSTTSATLAGFINEQTPSVQTDTVRGTISASFDLVSIERDEVQSIRSSLSRSSTFDSLRLQAQVTRHNHRLSRAMEADQTRLSQRWSTILPPAIDMHNRRSEVLSNFEPDHKIDSEILEIKNSYRQKPRY</sequence>
<dbReference type="Proteomes" id="UP000799777">
    <property type="component" value="Unassembled WGS sequence"/>
</dbReference>
<name>A0A9P4H6N5_9PLEO</name>
<accession>A0A9P4H6N5</accession>
<evidence type="ECO:0000313" key="1">
    <source>
        <dbReference type="EMBL" id="KAF2028542.1"/>
    </source>
</evidence>
<protein>
    <recommendedName>
        <fullName evidence="3">Fungal N-terminal domain-containing protein</fullName>
    </recommendedName>
</protein>
<comment type="caution">
    <text evidence="1">The sequence shown here is derived from an EMBL/GenBank/DDBJ whole genome shotgun (WGS) entry which is preliminary data.</text>
</comment>
<reference evidence="1" key="1">
    <citation type="journal article" date="2020" name="Stud. Mycol.">
        <title>101 Dothideomycetes genomes: a test case for predicting lifestyles and emergence of pathogens.</title>
        <authorList>
            <person name="Haridas S."/>
            <person name="Albert R."/>
            <person name="Binder M."/>
            <person name="Bloem J."/>
            <person name="Labutti K."/>
            <person name="Salamov A."/>
            <person name="Andreopoulos B."/>
            <person name="Baker S."/>
            <person name="Barry K."/>
            <person name="Bills G."/>
            <person name="Bluhm B."/>
            <person name="Cannon C."/>
            <person name="Castanera R."/>
            <person name="Culley D."/>
            <person name="Daum C."/>
            <person name="Ezra D."/>
            <person name="Gonzalez J."/>
            <person name="Henrissat B."/>
            <person name="Kuo A."/>
            <person name="Liang C."/>
            <person name="Lipzen A."/>
            <person name="Lutzoni F."/>
            <person name="Magnuson J."/>
            <person name="Mondo S."/>
            <person name="Nolan M."/>
            <person name="Ohm R."/>
            <person name="Pangilinan J."/>
            <person name="Park H.-J."/>
            <person name="Ramirez L."/>
            <person name="Alfaro M."/>
            <person name="Sun H."/>
            <person name="Tritt A."/>
            <person name="Yoshinaga Y."/>
            <person name="Zwiers L.-H."/>
            <person name="Turgeon B."/>
            <person name="Goodwin S."/>
            <person name="Spatafora J."/>
            <person name="Crous P."/>
            <person name="Grigoriev I."/>
        </authorList>
    </citation>
    <scope>NUCLEOTIDE SEQUENCE</scope>
    <source>
        <strain evidence="1">CBS 110217</strain>
    </source>
</reference>
<dbReference type="EMBL" id="ML978211">
    <property type="protein sequence ID" value="KAF2028542.1"/>
    <property type="molecule type" value="Genomic_DNA"/>
</dbReference>
<keyword evidence="2" id="KW-1185">Reference proteome</keyword>
<organism evidence="1 2">
    <name type="scientific">Setomelanomma holmii</name>
    <dbReference type="NCBI Taxonomy" id="210430"/>
    <lineage>
        <taxon>Eukaryota</taxon>
        <taxon>Fungi</taxon>
        <taxon>Dikarya</taxon>
        <taxon>Ascomycota</taxon>
        <taxon>Pezizomycotina</taxon>
        <taxon>Dothideomycetes</taxon>
        <taxon>Pleosporomycetidae</taxon>
        <taxon>Pleosporales</taxon>
        <taxon>Pleosporineae</taxon>
        <taxon>Phaeosphaeriaceae</taxon>
        <taxon>Setomelanomma</taxon>
    </lineage>
</organism>
<evidence type="ECO:0008006" key="3">
    <source>
        <dbReference type="Google" id="ProtNLM"/>
    </source>
</evidence>
<dbReference type="OrthoDB" id="1394818at2759"/>
<proteinExistence type="predicted"/>
<dbReference type="AlphaFoldDB" id="A0A9P4H6N5"/>
<evidence type="ECO:0000313" key="2">
    <source>
        <dbReference type="Proteomes" id="UP000799777"/>
    </source>
</evidence>
<gene>
    <name evidence="1" type="ORF">EK21DRAFT_113709</name>
</gene>